<dbReference type="PANTHER" id="PTHR33055">
    <property type="entry name" value="TRANSPOSASE FOR INSERTION SEQUENCE ELEMENT IS1111A"/>
    <property type="match status" value="1"/>
</dbReference>
<reference evidence="4" key="1">
    <citation type="submission" date="2017-09" db="EMBL/GenBank/DDBJ databases">
        <title>Depth-based differentiation of microbial function through sediment-hosted aquifers and enrichment of novel symbionts in the deep terrestrial subsurface.</title>
        <authorList>
            <person name="Probst A.J."/>
            <person name="Ladd B."/>
            <person name="Jarett J.K."/>
            <person name="Geller-Mcgrath D.E."/>
            <person name="Sieber C.M.K."/>
            <person name="Emerson J.B."/>
            <person name="Anantharaman K."/>
            <person name="Thomas B.C."/>
            <person name="Malmstrom R."/>
            <person name="Stieglmeier M."/>
            <person name="Klingl A."/>
            <person name="Woyke T."/>
            <person name="Ryan C.M."/>
            <person name="Banfield J.F."/>
        </authorList>
    </citation>
    <scope>NUCLEOTIDE SEQUENCE [LARGE SCALE GENOMIC DNA]</scope>
</reference>
<evidence type="ECO:0000259" key="2">
    <source>
        <dbReference type="Pfam" id="PF02371"/>
    </source>
</evidence>
<evidence type="ECO:0000313" key="3">
    <source>
        <dbReference type="EMBL" id="PIR87529.1"/>
    </source>
</evidence>
<dbReference type="EMBL" id="PFBC01000064">
    <property type="protein sequence ID" value="PIR87529.1"/>
    <property type="molecule type" value="Genomic_DNA"/>
</dbReference>
<feature type="compositionally biased region" description="Basic and acidic residues" evidence="1">
    <location>
        <begin position="86"/>
        <end position="105"/>
    </location>
</feature>
<comment type="caution">
    <text evidence="3">The sequence shown here is derived from an EMBL/GenBank/DDBJ whole genome shotgun (WGS) entry which is preliminary data.</text>
</comment>
<dbReference type="GO" id="GO:0006313">
    <property type="term" value="P:DNA transposition"/>
    <property type="evidence" value="ECO:0007669"/>
    <property type="project" value="InterPro"/>
</dbReference>
<evidence type="ECO:0000256" key="1">
    <source>
        <dbReference type="SAM" id="MobiDB-lite"/>
    </source>
</evidence>
<protein>
    <recommendedName>
        <fullName evidence="2">Transposase IS116/IS110/IS902 C-terminal domain-containing protein</fullName>
    </recommendedName>
</protein>
<dbReference type="Pfam" id="PF02371">
    <property type="entry name" value="Transposase_20"/>
    <property type="match status" value="1"/>
</dbReference>
<evidence type="ECO:0000313" key="4">
    <source>
        <dbReference type="Proteomes" id="UP000230903"/>
    </source>
</evidence>
<sequence length="105" mass="11369">METLLDESYTVQTASGCGVTIAGMIVGEIGDIARFHSPGALAKYAGCAPRECSSGKTQRHQKTRSGNRRLNCAFHRMALSQISRSGNEKAKAYFKRKVSEGKSKS</sequence>
<proteinExistence type="predicted"/>
<dbReference type="InterPro" id="IPR003346">
    <property type="entry name" value="Transposase_20"/>
</dbReference>
<feature type="region of interest" description="Disordered" evidence="1">
    <location>
        <begin position="83"/>
        <end position="105"/>
    </location>
</feature>
<dbReference type="AlphaFoldDB" id="A0A2H0UM82"/>
<gene>
    <name evidence="3" type="ORF">COU10_04165</name>
</gene>
<dbReference type="GO" id="GO:0004803">
    <property type="term" value="F:transposase activity"/>
    <property type="evidence" value="ECO:0007669"/>
    <property type="project" value="InterPro"/>
</dbReference>
<organism evidence="3 4">
    <name type="scientific">Candidatus Harrisonbacteria bacterium CG10_big_fil_rev_8_21_14_0_10_45_28</name>
    <dbReference type="NCBI Taxonomy" id="1974586"/>
    <lineage>
        <taxon>Bacteria</taxon>
        <taxon>Candidatus Harrisoniibacteriota</taxon>
    </lineage>
</organism>
<dbReference type="GO" id="GO:0003677">
    <property type="term" value="F:DNA binding"/>
    <property type="evidence" value="ECO:0007669"/>
    <property type="project" value="InterPro"/>
</dbReference>
<dbReference type="InterPro" id="IPR047650">
    <property type="entry name" value="Transpos_IS110"/>
</dbReference>
<dbReference type="PANTHER" id="PTHR33055:SF3">
    <property type="entry name" value="PUTATIVE TRANSPOSASE FOR IS117-RELATED"/>
    <property type="match status" value="1"/>
</dbReference>
<accession>A0A2H0UM82</accession>
<dbReference type="Proteomes" id="UP000230903">
    <property type="component" value="Unassembled WGS sequence"/>
</dbReference>
<name>A0A2H0UM82_9BACT</name>
<feature type="domain" description="Transposase IS116/IS110/IS902 C-terminal" evidence="2">
    <location>
        <begin position="11"/>
        <end position="94"/>
    </location>
</feature>